<proteinExistence type="predicted"/>
<evidence type="ECO:0000256" key="6">
    <source>
        <dbReference type="ARBA" id="ARBA00022694"/>
    </source>
</evidence>
<evidence type="ECO:0000256" key="4">
    <source>
        <dbReference type="ARBA" id="ARBA00022679"/>
    </source>
</evidence>
<dbReference type="InterPro" id="IPR006076">
    <property type="entry name" value="FAD-dep_OxRdtase"/>
</dbReference>
<dbReference type="PANTHER" id="PTHR13847:SF283">
    <property type="entry name" value="TRNA 5-METHYLAMINOMETHYL-2-THIOURIDINE BIOSYNTHESIS BIFUNCTIONAL PROTEIN MNMC"/>
    <property type="match status" value="1"/>
</dbReference>
<dbReference type="Proteomes" id="UP000297890">
    <property type="component" value="Unassembled WGS sequence"/>
</dbReference>
<evidence type="ECO:0000256" key="9">
    <source>
        <dbReference type="ARBA" id="ARBA00023268"/>
    </source>
</evidence>
<keyword evidence="4" id="KW-0808">Transferase</keyword>
<dbReference type="EMBL" id="SRIO01000002">
    <property type="protein sequence ID" value="TFZ83760.1"/>
    <property type="molecule type" value="Genomic_DNA"/>
</dbReference>
<dbReference type="GO" id="GO:0016491">
    <property type="term" value="F:oxidoreductase activity"/>
    <property type="evidence" value="ECO:0007669"/>
    <property type="project" value="UniProtKB-KW"/>
</dbReference>
<evidence type="ECO:0000256" key="2">
    <source>
        <dbReference type="ARBA" id="ARBA00022603"/>
    </source>
</evidence>
<dbReference type="Gene3D" id="3.30.9.10">
    <property type="entry name" value="D-Amino Acid Oxidase, subunit A, domain 2"/>
    <property type="match status" value="1"/>
</dbReference>
<keyword evidence="6" id="KW-0819">tRNA processing</keyword>
<dbReference type="PANTHER" id="PTHR13847">
    <property type="entry name" value="SARCOSINE DEHYDROGENASE-RELATED"/>
    <property type="match status" value="1"/>
</dbReference>
<keyword evidence="9" id="KW-0511">Multifunctional enzyme</keyword>
<evidence type="ECO:0000259" key="10">
    <source>
        <dbReference type="Pfam" id="PF01266"/>
    </source>
</evidence>
<sequence length="358" mass="38800">MQKNVRPTAAPIDTLIVGSGLSGALMALELSRAGHRITMVTAAGRPSASHAAGGLMNPFTAPRLAPMRDLIARSTAARQYYERLGHELGHSLITPTSVHRLCQSASERARAQSTRHPWLGPWFETPPIAEFRAPFGGLEIHNAWRLDLPTMLASAAGRVDAYGHQLPDPFDWCRIDPRNGCIMWRGRPVGCVLSCEGAGITRNPYWDGLPLQPNGGESLIVRLSAEWSTAVSAGITLLPLGERRYWLGATHQPGHSAAGPTNAGRHQLLQRLQDHVTVPLTIDVLAHHAGTRMATPDREPVLGRHPRWSWLAIFNGLGSRGILRAPDSAQQLTRHLTGGAPLPAAVDVHRYATRLAAP</sequence>
<evidence type="ECO:0000256" key="3">
    <source>
        <dbReference type="ARBA" id="ARBA00022630"/>
    </source>
</evidence>
<keyword evidence="3" id="KW-0285">Flavoprotein</keyword>
<dbReference type="GO" id="GO:0008033">
    <property type="term" value="P:tRNA processing"/>
    <property type="evidence" value="ECO:0007669"/>
    <property type="project" value="UniProtKB-KW"/>
</dbReference>
<dbReference type="Gene3D" id="3.50.50.60">
    <property type="entry name" value="FAD/NAD(P)-binding domain"/>
    <property type="match status" value="2"/>
</dbReference>
<keyword evidence="12" id="KW-1185">Reference proteome</keyword>
<dbReference type="InterPro" id="IPR036188">
    <property type="entry name" value="FAD/NAD-bd_sf"/>
</dbReference>
<dbReference type="OrthoDB" id="214253at2"/>
<keyword evidence="2" id="KW-0489">Methyltransferase</keyword>
<dbReference type="AlphaFoldDB" id="A0A4Z0FCR7"/>
<dbReference type="Pfam" id="PF01266">
    <property type="entry name" value="DAO"/>
    <property type="match status" value="1"/>
</dbReference>
<organism evidence="11 12">
    <name type="scientific">Candidatus Macondimonas diazotrophica</name>
    <dbReference type="NCBI Taxonomy" id="2305248"/>
    <lineage>
        <taxon>Bacteria</taxon>
        <taxon>Pseudomonadati</taxon>
        <taxon>Pseudomonadota</taxon>
        <taxon>Gammaproteobacteria</taxon>
        <taxon>Chromatiales</taxon>
        <taxon>Ectothiorhodospiraceae</taxon>
        <taxon>Candidatus Macondimonas</taxon>
    </lineage>
</organism>
<comment type="caution">
    <text evidence="11">The sequence shown here is derived from an EMBL/GenBank/DDBJ whole genome shotgun (WGS) entry which is preliminary data.</text>
</comment>
<dbReference type="GO" id="GO:0005737">
    <property type="term" value="C:cytoplasm"/>
    <property type="evidence" value="ECO:0007669"/>
    <property type="project" value="TreeGrafter"/>
</dbReference>
<keyword evidence="5" id="KW-0949">S-adenosyl-L-methionine</keyword>
<dbReference type="RefSeq" id="WP_135280687.1">
    <property type="nucleotide sequence ID" value="NZ_SRIO01000002.1"/>
</dbReference>
<evidence type="ECO:0000256" key="1">
    <source>
        <dbReference type="ARBA" id="ARBA00022490"/>
    </source>
</evidence>
<evidence type="ECO:0000313" key="11">
    <source>
        <dbReference type="EMBL" id="TFZ83760.1"/>
    </source>
</evidence>
<feature type="domain" description="FAD dependent oxidoreductase" evidence="10">
    <location>
        <begin position="13"/>
        <end position="333"/>
    </location>
</feature>
<accession>A0A4Z0FCR7</accession>
<evidence type="ECO:0000256" key="8">
    <source>
        <dbReference type="ARBA" id="ARBA00023002"/>
    </source>
</evidence>
<reference evidence="11 12" key="1">
    <citation type="journal article" date="2019" name="ISME J.">
        <title>Candidatus Macondimonas diazotrophica, a novel gammaproteobacterial genus dominating crude-oil-contaminated coastal sediments.</title>
        <authorList>
            <person name="Karthikeyan S."/>
            <person name="Konstantinidis K."/>
        </authorList>
    </citation>
    <scope>NUCLEOTIDE SEQUENCE [LARGE SCALE GENOMIC DNA]</scope>
    <source>
        <strain evidence="11 12">KTK01</strain>
    </source>
</reference>
<evidence type="ECO:0000256" key="7">
    <source>
        <dbReference type="ARBA" id="ARBA00022827"/>
    </source>
</evidence>
<name>A0A4Z0FCR7_9GAMM</name>
<keyword evidence="1" id="KW-0963">Cytoplasm</keyword>
<keyword evidence="7" id="KW-0274">FAD</keyword>
<evidence type="ECO:0000313" key="12">
    <source>
        <dbReference type="Proteomes" id="UP000297890"/>
    </source>
</evidence>
<keyword evidence="8" id="KW-0560">Oxidoreductase</keyword>
<evidence type="ECO:0000256" key="5">
    <source>
        <dbReference type="ARBA" id="ARBA00022691"/>
    </source>
</evidence>
<dbReference type="SUPFAM" id="SSF51971">
    <property type="entry name" value="Nucleotide-binding domain"/>
    <property type="match status" value="1"/>
</dbReference>
<protein>
    <submittedName>
        <fullName evidence="11">FAD-binding oxidoreductase</fullName>
    </submittedName>
</protein>
<dbReference type="GO" id="GO:0032259">
    <property type="term" value="P:methylation"/>
    <property type="evidence" value="ECO:0007669"/>
    <property type="project" value="UniProtKB-KW"/>
</dbReference>
<gene>
    <name evidence="11" type="ORF">E4680_01905</name>
</gene>
<dbReference type="GO" id="GO:0008168">
    <property type="term" value="F:methyltransferase activity"/>
    <property type="evidence" value="ECO:0007669"/>
    <property type="project" value="UniProtKB-KW"/>
</dbReference>